<gene>
    <name evidence="8" type="ORF">ANCDUO_02783</name>
</gene>
<dbReference type="AlphaFoldDB" id="A0A0C2DAZ7"/>
<dbReference type="Proteomes" id="UP000054047">
    <property type="component" value="Unassembled WGS sequence"/>
</dbReference>
<name>A0A0C2DAZ7_9BILA</name>
<evidence type="ECO:0000313" key="9">
    <source>
        <dbReference type="Proteomes" id="UP000054047"/>
    </source>
</evidence>
<dbReference type="GO" id="GO:0005524">
    <property type="term" value="F:ATP binding"/>
    <property type="evidence" value="ECO:0007669"/>
    <property type="project" value="UniProtKB-KW"/>
</dbReference>
<evidence type="ECO:0000256" key="6">
    <source>
        <dbReference type="PROSITE-ProRule" id="PRU00782"/>
    </source>
</evidence>
<keyword evidence="5 6" id="KW-0009">Actin-binding</keyword>
<dbReference type="GO" id="GO:0016020">
    <property type="term" value="C:membrane"/>
    <property type="evidence" value="ECO:0007669"/>
    <property type="project" value="TreeGrafter"/>
</dbReference>
<dbReference type="GO" id="GO:0007015">
    <property type="term" value="P:actin filament organization"/>
    <property type="evidence" value="ECO:0007669"/>
    <property type="project" value="TreeGrafter"/>
</dbReference>
<keyword evidence="4" id="KW-0175">Coiled coil</keyword>
<keyword evidence="6" id="KW-0518">Myosin</keyword>
<accession>A0A0C2DAZ7</accession>
<evidence type="ECO:0000256" key="1">
    <source>
        <dbReference type="ARBA" id="ARBA00008314"/>
    </source>
</evidence>
<dbReference type="EMBL" id="KN726923">
    <property type="protein sequence ID" value="KIH66888.1"/>
    <property type="molecule type" value="Genomic_DNA"/>
</dbReference>
<evidence type="ECO:0000256" key="3">
    <source>
        <dbReference type="ARBA" id="ARBA00022840"/>
    </source>
</evidence>
<evidence type="ECO:0000259" key="7">
    <source>
        <dbReference type="PROSITE" id="PS51456"/>
    </source>
</evidence>
<reference evidence="8 9" key="1">
    <citation type="submission" date="2013-12" db="EMBL/GenBank/DDBJ databases">
        <title>Draft genome of the parsitic nematode Ancylostoma duodenale.</title>
        <authorList>
            <person name="Mitreva M."/>
        </authorList>
    </citation>
    <scope>NUCLEOTIDE SEQUENCE [LARGE SCALE GENOMIC DNA]</scope>
    <source>
        <strain evidence="8 9">Zhejiang</strain>
    </source>
</reference>
<dbReference type="Gene3D" id="1.20.58.530">
    <property type="match status" value="1"/>
</dbReference>
<protein>
    <recommendedName>
        <fullName evidence="7">Myosin motor domain-containing protein</fullName>
    </recommendedName>
</protein>
<dbReference type="OrthoDB" id="10055605at2759"/>
<evidence type="ECO:0000256" key="5">
    <source>
        <dbReference type="ARBA" id="ARBA00023203"/>
    </source>
</evidence>
<dbReference type="InterPro" id="IPR027417">
    <property type="entry name" value="P-loop_NTPase"/>
</dbReference>
<dbReference type="PANTHER" id="PTHR13140">
    <property type="entry name" value="MYOSIN"/>
    <property type="match status" value="1"/>
</dbReference>
<dbReference type="PANTHER" id="PTHR13140:SF857">
    <property type="entry name" value="MYOSIN-11"/>
    <property type="match status" value="1"/>
</dbReference>
<dbReference type="PROSITE" id="PS51456">
    <property type="entry name" value="MYOSIN_MOTOR"/>
    <property type="match status" value="1"/>
</dbReference>
<dbReference type="GO" id="GO:0051015">
    <property type="term" value="F:actin filament binding"/>
    <property type="evidence" value="ECO:0007669"/>
    <property type="project" value="TreeGrafter"/>
</dbReference>
<dbReference type="GO" id="GO:0016459">
    <property type="term" value="C:myosin complex"/>
    <property type="evidence" value="ECO:0007669"/>
    <property type="project" value="UniProtKB-KW"/>
</dbReference>
<keyword evidence="9" id="KW-1185">Reference proteome</keyword>
<dbReference type="InterPro" id="IPR001609">
    <property type="entry name" value="Myosin_head_motor_dom-like"/>
</dbReference>
<dbReference type="GO" id="GO:0000146">
    <property type="term" value="F:microfilament motor activity"/>
    <property type="evidence" value="ECO:0007669"/>
    <property type="project" value="TreeGrafter"/>
</dbReference>
<proteinExistence type="inferred from homology"/>
<sequence>MNSFEQLCINYTNEKLQQLFNNTMFEKEQQEYLNEGLEWDMIDFGLNLKPTIDLIEKVGIYDLVPAIYLTHDSKYITFQPMGVLSTLDDVCLFPQGNDAGFVGRLAAQHQHHPKYIVPEMRSKSDFAIVHYAGRVDYQATGWRVKNMDPLNENVVELLQLSKDPLVCEIWKDGESTSKGGVNWNQIVHISQINP</sequence>
<dbReference type="Pfam" id="PF00063">
    <property type="entry name" value="Myosin_head"/>
    <property type="match status" value="2"/>
</dbReference>
<comment type="caution">
    <text evidence="6">Lacks conserved residue(s) required for the propagation of feature annotation.</text>
</comment>
<keyword evidence="2" id="KW-0547">Nucleotide-binding</keyword>
<evidence type="ECO:0000313" key="8">
    <source>
        <dbReference type="EMBL" id="KIH66888.1"/>
    </source>
</evidence>
<dbReference type="SUPFAM" id="SSF52540">
    <property type="entry name" value="P-loop containing nucleoside triphosphate hydrolases"/>
    <property type="match status" value="1"/>
</dbReference>
<evidence type="ECO:0000256" key="2">
    <source>
        <dbReference type="ARBA" id="ARBA00022741"/>
    </source>
</evidence>
<evidence type="ECO:0000256" key="4">
    <source>
        <dbReference type="ARBA" id="ARBA00023054"/>
    </source>
</evidence>
<dbReference type="GO" id="GO:0005737">
    <property type="term" value="C:cytoplasm"/>
    <property type="evidence" value="ECO:0007669"/>
    <property type="project" value="TreeGrafter"/>
</dbReference>
<organism evidence="8 9">
    <name type="scientific">Ancylostoma duodenale</name>
    <dbReference type="NCBI Taxonomy" id="51022"/>
    <lineage>
        <taxon>Eukaryota</taxon>
        <taxon>Metazoa</taxon>
        <taxon>Ecdysozoa</taxon>
        <taxon>Nematoda</taxon>
        <taxon>Chromadorea</taxon>
        <taxon>Rhabditida</taxon>
        <taxon>Rhabditina</taxon>
        <taxon>Rhabditomorpha</taxon>
        <taxon>Strongyloidea</taxon>
        <taxon>Ancylostomatidae</taxon>
        <taxon>Ancylostomatinae</taxon>
        <taxon>Ancylostoma</taxon>
    </lineage>
</organism>
<feature type="domain" description="Myosin motor" evidence="7">
    <location>
        <begin position="1"/>
        <end position="194"/>
    </location>
</feature>
<comment type="similarity">
    <text evidence="1 6">Belongs to the TRAFAC class myosin-kinesin ATPase superfamily. Myosin family.</text>
</comment>
<keyword evidence="6" id="KW-0505">Motor protein</keyword>
<dbReference type="SMART" id="SM00242">
    <property type="entry name" value="MYSc"/>
    <property type="match status" value="1"/>
</dbReference>
<keyword evidence="3" id="KW-0067">ATP-binding</keyword>